<comment type="caution">
    <text evidence="2">The sequence shown here is derived from an EMBL/GenBank/DDBJ whole genome shotgun (WGS) entry which is preliminary data.</text>
</comment>
<dbReference type="AlphaFoldDB" id="A0A812S8R7"/>
<keyword evidence="3" id="KW-1185">Reference proteome</keyword>
<dbReference type="EMBL" id="CAJNIZ010023175">
    <property type="protein sequence ID" value="CAE7466959.1"/>
    <property type="molecule type" value="Genomic_DNA"/>
</dbReference>
<dbReference type="Proteomes" id="UP000649617">
    <property type="component" value="Unassembled WGS sequence"/>
</dbReference>
<gene>
    <name evidence="2" type="primary">pmpB</name>
    <name evidence="2" type="ORF">SPIL2461_LOCUS11747</name>
</gene>
<evidence type="ECO:0000256" key="1">
    <source>
        <dbReference type="SAM" id="Phobius"/>
    </source>
</evidence>
<name>A0A812S8R7_SYMPI</name>
<evidence type="ECO:0000313" key="2">
    <source>
        <dbReference type="EMBL" id="CAE7466959.1"/>
    </source>
</evidence>
<organism evidence="2 3">
    <name type="scientific">Symbiodinium pilosum</name>
    <name type="common">Dinoflagellate</name>
    <dbReference type="NCBI Taxonomy" id="2952"/>
    <lineage>
        <taxon>Eukaryota</taxon>
        <taxon>Sar</taxon>
        <taxon>Alveolata</taxon>
        <taxon>Dinophyceae</taxon>
        <taxon>Suessiales</taxon>
        <taxon>Symbiodiniaceae</taxon>
        <taxon>Symbiodinium</taxon>
    </lineage>
</organism>
<keyword evidence="1" id="KW-0812">Transmembrane</keyword>
<evidence type="ECO:0000313" key="3">
    <source>
        <dbReference type="Proteomes" id="UP000649617"/>
    </source>
</evidence>
<feature type="transmembrane region" description="Helical" evidence="1">
    <location>
        <begin position="6"/>
        <end position="23"/>
    </location>
</feature>
<accession>A0A812S8R7</accession>
<sequence length="156" mass="17460">MTITFLYCVVPCVAVSLVMYFVMNRLLQRLYRKTPLQAACEEYMAQMKREGPQGPHGSEAGQGLEARTLCGLFTHFEGFLLQRNMHYVVGNLVLPLTAQKQCSFVTLCGNKPVDFFVWDIENELGETIEDSPFAKALRGNIRGVVMVLDPGVLPLT</sequence>
<protein>
    <submittedName>
        <fullName evidence="2">PmpB protein</fullName>
    </submittedName>
</protein>
<reference evidence="2" key="1">
    <citation type="submission" date="2021-02" db="EMBL/GenBank/DDBJ databases">
        <authorList>
            <person name="Dougan E. K."/>
            <person name="Rhodes N."/>
            <person name="Thang M."/>
            <person name="Chan C."/>
        </authorList>
    </citation>
    <scope>NUCLEOTIDE SEQUENCE</scope>
</reference>
<feature type="non-terminal residue" evidence="2">
    <location>
        <position position="156"/>
    </location>
</feature>
<keyword evidence="1" id="KW-0472">Membrane</keyword>
<keyword evidence="1" id="KW-1133">Transmembrane helix</keyword>
<proteinExistence type="predicted"/>